<protein>
    <submittedName>
        <fullName evidence="2">Uncharacterized protein</fullName>
    </submittedName>
</protein>
<organism evidence="2 3">
    <name type="scientific">Malonomonas rubra DSM 5091</name>
    <dbReference type="NCBI Taxonomy" id="1122189"/>
    <lineage>
        <taxon>Bacteria</taxon>
        <taxon>Pseudomonadati</taxon>
        <taxon>Thermodesulfobacteriota</taxon>
        <taxon>Desulfuromonadia</taxon>
        <taxon>Desulfuromonadales</taxon>
        <taxon>Geopsychrobacteraceae</taxon>
        <taxon>Malonomonas</taxon>
    </lineage>
</organism>
<evidence type="ECO:0000313" key="2">
    <source>
        <dbReference type="EMBL" id="SHI46439.1"/>
    </source>
</evidence>
<proteinExistence type="predicted"/>
<dbReference type="OrthoDB" id="5396647at2"/>
<gene>
    <name evidence="2" type="ORF">SAMN02745165_00120</name>
</gene>
<reference evidence="2 3" key="1">
    <citation type="submission" date="2016-11" db="EMBL/GenBank/DDBJ databases">
        <authorList>
            <person name="Jaros S."/>
            <person name="Januszkiewicz K."/>
            <person name="Wedrychowicz H."/>
        </authorList>
    </citation>
    <scope>NUCLEOTIDE SEQUENCE [LARGE SCALE GENOMIC DNA]</scope>
    <source>
        <strain evidence="2 3">DSM 5091</strain>
    </source>
</reference>
<evidence type="ECO:0000256" key="1">
    <source>
        <dbReference type="SAM" id="MobiDB-lite"/>
    </source>
</evidence>
<name>A0A1M6BCJ3_MALRU</name>
<evidence type="ECO:0000313" key="3">
    <source>
        <dbReference type="Proteomes" id="UP000184171"/>
    </source>
</evidence>
<feature type="compositionally biased region" description="Polar residues" evidence="1">
    <location>
        <begin position="207"/>
        <end position="221"/>
    </location>
</feature>
<feature type="region of interest" description="Disordered" evidence="1">
    <location>
        <begin position="189"/>
        <end position="221"/>
    </location>
</feature>
<feature type="region of interest" description="Disordered" evidence="1">
    <location>
        <begin position="82"/>
        <end position="103"/>
    </location>
</feature>
<dbReference type="RefSeq" id="WP_072904808.1">
    <property type="nucleotide sequence ID" value="NZ_FQZT01000001.1"/>
</dbReference>
<sequence length="221" mass="24304">MSRARLLLLLLILLGFAGWYAWQQTPRQKRVVGKTEALSVKSFAAEKSKEGNALDFSGGEASSFRKPKRDLFGTIYPAPPIKKLPPSKPQPKPVITPVPKPQPKPVITPVEPAVKPIQPLTVLGYLQKDRERTVFLASRQGEVFLVKQGVRFADDLLVQKIDATSIHIGRNEIDKGVTLQVAESKKQRMAIQNVSSGRPSVPEYTSPAPTQEQPAVLPGQN</sequence>
<dbReference type="EMBL" id="FQZT01000001">
    <property type="protein sequence ID" value="SHI46439.1"/>
    <property type="molecule type" value="Genomic_DNA"/>
</dbReference>
<dbReference type="Proteomes" id="UP000184171">
    <property type="component" value="Unassembled WGS sequence"/>
</dbReference>
<keyword evidence="3" id="KW-1185">Reference proteome</keyword>
<accession>A0A1M6BCJ3</accession>
<dbReference type="AlphaFoldDB" id="A0A1M6BCJ3"/>
<dbReference type="STRING" id="1122189.SAMN02745165_00120"/>